<dbReference type="Proteomes" id="UP000253426">
    <property type="component" value="Unassembled WGS sequence"/>
</dbReference>
<dbReference type="AlphaFoldDB" id="A0A366HKG2"/>
<evidence type="ECO:0000313" key="3">
    <source>
        <dbReference type="EMBL" id="RBP42509.1"/>
    </source>
</evidence>
<proteinExistence type="inferred from homology"/>
<gene>
    <name evidence="3" type="ORF">DES53_106218</name>
</gene>
<comment type="caution">
    <text evidence="3">The sequence shown here is derived from an EMBL/GenBank/DDBJ whole genome shotgun (WGS) entry which is preliminary data.</text>
</comment>
<dbReference type="OrthoDB" id="9800503at2"/>
<sequence>MVAISIHELHEHTDLWVRKAAAREDVLITDNGHAVAKIVPIPPEPNTSNPFLTRKVLPGFADLQASLSGGTDSSKAVSEMRDER</sequence>
<organism evidence="3 4">
    <name type="scientific">Roseimicrobium gellanilyticum</name>
    <dbReference type="NCBI Taxonomy" id="748857"/>
    <lineage>
        <taxon>Bacteria</taxon>
        <taxon>Pseudomonadati</taxon>
        <taxon>Verrucomicrobiota</taxon>
        <taxon>Verrucomicrobiia</taxon>
        <taxon>Verrucomicrobiales</taxon>
        <taxon>Verrucomicrobiaceae</taxon>
        <taxon>Roseimicrobium</taxon>
    </lineage>
</organism>
<reference evidence="3 4" key="1">
    <citation type="submission" date="2018-06" db="EMBL/GenBank/DDBJ databases">
        <title>Genomic Encyclopedia of Type Strains, Phase IV (KMG-IV): sequencing the most valuable type-strain genomes for metagenomic binning, comparative biology and taxonomic classification.</title>
        <authorList>
            <person name="Goeker M."/>
        </authorList>
    </citation>
    <scope>NUCLEOTIDE SEQUENCE [LARGE SCALE GENOMIC DNA]</scope>
    <source>
        <strain evidence="3 4">DSM 25532</strain>
    </source>
</reference>
<comment type="similarity">
    <text evidence="1">Belongs to the phD/YefM antitoxin family.</text>
</comment>
<feature type="compositionally biased region" description="Polar residues" evidence="2">
    <location>
        <begin position="65"/>
        <end position="76"/>
    </location>
</feature>
<evidence type="ECO:0000256" key="2">
    <source>
        <dbReference type="SAM" id="MobiDB-lite"/>
    </source>
</evidence>
<feature type="region of interest" description="Disordered" evidence="2">
    <location>
        <begin position="64"/>
        <end position="84"/>
    </location>
</feature>
<name>A0A366HKG2_9BACT</name>
<accession>A0A366HKG2</accession>
<dbReference type="InterPro" id="IPR036165">
    <property type="entry name" value="YefM-like_sf"/>
</dbReference>
<protein>
    <submittedName>
        <fullName evidence="3">Antitoxin Phd_YefM of type II toxin-antitoxin system</fullName>
    </submittedName>
</protein>
<dbReference type="EMBL" id="QNRR01000006">
    <property type="protein sequence ID" value="RBP42509.1"/>
    <property type="molecule type" value="Genomic_DNA"/>
</dbReference>
<dbReference type="SUPFAM" id="SSF143120">
    <property type="entry name" value="YefM-like"/>
    <property type="match status" value="1"/>
</dbReference>
<keyword evidence="4" id="KW-1185">Reference proteome</keyword>
<evidence type="ECO:0000256" key="1">
    <source>
        <dbReference type="ARBA" id="ARBA00009981"/>
    </source>
</evidence>
<evidence type="ECO:0000313" key="4">
    <source>
        <dbReference type="Proteomes" id="UP000253426"/>
    </source>
</evidence>